<sequence length="269" mass="29397">MDPSSDFRATILDAKQFAAYPHLDSLMSMINEAYTIRHREAFATDKGSRFNTLKELIDALEDGGRCCIVTQEQQKNPAPTIVACAMLNVFHEGDPVSIQPTLSTEDGDGTGRSSTSNGANGTSSEPSGSLGTTESGLTPAAPLAGVKDGHVDITSVFDWELGVVAVRHDPRFAKLGLATRCASLLEQDLLDRLDMAEKGKAVVEGTAGKQPLTCWVKTTGIANRQYWKRRGFNDVRLKKFPPGFWGAFEEFELVWMKRDIPRRKISGCS</sequence>
<protein>
    <recommendedName>
        <fullName evidence="4">N-acetyltransferase domain-containing protein</fullName>
    </recommendedName>
</protein>
<reference evidence="2 3" key="1">
    <citation type="submission" date="2017-10" db="EMBL/GenBank/DDBJ databases">
        <title>Comparative genomics in systemic dimorphic fungi from Ajellomycetaceae.</title>
        <authorList>
            <person name="Munoz J.F."/>
            <person name="Mcewen J.G."/>
            <person name="Clay O.K."/>
            <person name="Cuomo C.A."/>
        </authorList>
    </citation>
    <scope>NUCLEOTIDE SEQUENCE [LARGE SCALE GENOMIC DNA]</scope>
    <source>
        <strain evidence="2 3">UAMH5409</strain>
    </source>
</reference>
<organism evidence="2 3">
    <name type="scientific">Helicocarpus griseus UAMH5409</name>
    <dbReference type="NCBI Taxonomy" id="1447875"/>
    <lineage>
        <taxon>Eukaryota</taxon>
        <taxon>Fungi</taxon>
        <taxon>Dikarya</taxon>
        <taxon>Ascomycota</taxon>
        <taxon>Pezizomycotina</taxon>
        <taxon>Eurotiomycetes</taxon>
        <taxon>Eurotiomycetidae</taxon>
        <taxon>Onygenales</taxon>
        <taxon>Ajellomycetaceae</taxon>
        <taxon>Helicocarpus</taxon>
    </lineage>
</organism>
<dbReference type="EMBL" id="PDNB01000024">
    <property type="protein sequence ID" value="PGH15557.1"/>
    <property type="molecule type" value="Genomic_DNA"/>
</dbReference>
<evidence type="ECO:0008006" key="4">
    <source>
        <dbReference type="Google" id="ProtNLM"/>
    </source>
</evidence>
<dbReference type="Proteomes" id="UP000223968">
    <property type="component" value="Unassembled WGS sequence"/>
</dbReference>
<dbReference type="AlphaFoldDB" id="A0A2B7Y4F8"/>
<evidence type="ECO:0000256" key="1">
    <source>
        <dbReference type="SAM" id="MobiDB-lite"/>
    </source>
</evidence>
<comment type="caution">
    <text evidence="2">The sequence shown here is derived from an EMBL/GenBank/DDBJ whole genome shotgun (WGS) entry which is preliminary data.</text>
</comment>
<dbReference type="OrthoDB" id="3794209at2759"/>
<gene>
    <name evidence="2" type="ORF">AJ79_02339</name>
</gene>
<keyword evidence="3" id="KW-1185">Reference proteome</keyword>
<evidence type="ECO:0000313" key="3">
    <source>
        <dbReference type="Proteomes" id="UP000223968"/>
    </source>
</evidence>
<accession>A0A2B7Y4F8</accession>
<feature type="compositionally biased region" description="Low complexity" evidence="1">
    <location>
        <begin position="111"/>
        <end position="124"/>
    </location>
</feature>
<proteinExistence type="predicted"/>
<name>A0A2B7Y4F8_9EURO</name>
<feature type="compositionally biased region" description="Polar residues" evidence="1">
    <location>
        <begin position="125"/>
        <end position="136"/>
    </location>
</feature>
<feature type="region of interest" description="Disordered" evidence="1">
    <location>
        <begin position="96"/>
        <end position="141"/>
    </location>
</feature>
<evidence type="ECO:0000313" key="2">
    <source>
        <dbReference type="EMBL" id="PGH15557.1"/>
    </source>
</evidence>